<dbReference type="EMBL" id="JAAAPK010000004">
    <property type="protein sequence ID" value="NBC41737.1"/>
    <property type="molecule type" value="Genomic_DNA"/>
</dbReference>
<name>A0A7X4YCD2_9BACT</name>
<accession>A0A7X4YCD2</accession>
<sequence length="265" mass="27819">MGASDRHLDVESAKQLERREPEAVRYFAEHLSHPCETCEAFLARDDAEPGALPGLNALADEALVAASDRPVREDAVGWARVRRKQRAPQRAWLTGGLGAVAAAVLLALLVRPGTGGPGSVEPPSQRIKGTAPLALEITGAARLPDGEVRAVAADALLPPEAVVLLRYHASESADALLVREAPGVPPQVLGRHVLTPGTHDLRDGEDLAGVSLEDERGPVTLVLVAWPHGEQGNAALEAVRVSGQVPPDAAQARLRLKVESGHAAP</sequence>
<reference evidence="2 3" key="1">
    <citation type="submission" date="2020-01" db="EMBL/GenBank/DDBJ databases">
        <title>The draft genome sequence of Corallococcus exiguus DSM 14696.</title>
        <authorList>
            <person name="Zhang X."/>
            <person name="Zhu H."/>
        </authorList>
    </citation>
    <scope>NUCLEOTIDE SEQUENCE [LARGE SCALE GENOMIC DNA]</scope>
    <source>
        <strain evidence="2 3">DSM 14696</strain>
    </source>
</reference>
<evidence type="ECO:0000313" key="2">
    <source>
        <dbReference type="EMBL" id="NBC41737.1"/>
    </source>
</evidence>
<evidence type="ECO:0000313" key="3">
    <source>
        <dbReference type="Proteomes" id="UP000537825"/>
    </source>
</evidence>
<organism evidence="2 3">
    <name type="scientific">Corallococcus exiguus</name>
    <dbReference type="NCBI Taxonomy" id="83462"/>
    <lineage>
        <taxon>Bacteria</taxon>
        <taxon>Pseudomonadati</taxon>
        <taxon>Myxococcota</taxon>
        <taxon>Myxococcia</taxon>
        <taxon>Myxococcales</taxon>
        <taxon>Cystobacterineae</taxon>
        <taxon>Myxococcaceae</taxon>
        <taxon>Corallococcus</taxon>
    </lineage>
</organism>
<evidence type="ECO:0000256" key="1">
    <source>
        <dbReference type="SAM" id="Phobius"/>
    </source>
</evidence>
<dbReference type="AlphaFoldDB" id="A0A7X4YCD2"/>
<keyword evidence="1" id="KW-1133">Transmembrane helix</keyword>
<feature type="transmembrane region" description="Helical" evidence="1">
    <location>
        <begin position="91"/>
        <end position="110"/>
    </location>
</feature>
<comment type="caution">
    <text evidence="2">The sequence shown here is derived from an EMBL/GenBank/DDBJ whole genome shotgun (WGS) entry which is preliminary data.</text>
</comment>
<keyword evidence="1" id="KW-0472">Membrane</keyword>
<dbReference type="Proteomes" id="UP000537825">
    <property type="component" value="Unassembled WGS sequence"/>
</dbReference>
<keyword evidence="1" id="KW-0812">Transmembrane</keyword>
<keyword evidence="3" id="KW-1185">Reference proteome</keyword>
<gene>
    <name evidence="2" type="ORF">GTZ93_18195</name>
</gene>
<proteinExistence type="predicted"/>
<dbReference type="RefSeq" id="WP_139920255.1">
    <property type="nucleotide sequence ID" value="NZ_CBCSLE010000008.1"/>
</dbReference>
<protein>
    <submittedName>
        <fullName evidence="2">Uncharacterized protein</fullName>
    </submittedName>
</protein>